<dbReference type="Proteomes" id="UP000011657">
    <property type="component" value="Unassembled WGS sequence"/>
</dbReference>
<dbReference type="PANTHER" id="PTHR46401">
    <property type="entry name" value="GLYCOSYLTRANSFERASE WBBK-RELATED"/>
    <property type="match status" value="1"/>
</dbReference>
<dbReference type="Pfam" id="PF00534">
    <property type="entry name" value="Glycos_transf_1"/>
    <property type="match status" value="1"/>
</dbReference>
<protein>
    <submittedName>
        <fullName evidence="3">Group 1 glycosyl transferase</fullName>
    </submittedName>
</protein>
<dbReference type="AlphaFoldDB" id="M0C7E5"/>
<evidence type="ECO:0000313" key="4">
    <source>
        <dbReference type="Proteomes" id="UP000011657"/>
    </source>
</evidence>
<reference evidence="3 4" key="1">
    <citation type="journal article" date="2014" name="PLoS Genet.">
        <title>Phylogenetically driven sequencing of extremely halophilic archaea reveals strategies for static and dynamic osmo-response.</title>
        <authorList>
            <person name="Becker E.A."/>
            <person name="Seitzer P.M."/>
            <person name="Tritt A."/>
            <person name="Larsen D."/>
            <person name="Krusor M."/>
            <person name="Yao A.I."/>
            <person name="Wu D."/>
            <person name="Madern D."/>
            <person name="Eisen J.A."/>
            <person name="Darling A.E."/>
            <person name="Facciotti M.T."/>
        </authorList>
    </citation>
    <scope>NUCLEOTIDE SEQUENCE [LARGE SCALE GENOMIC DNA]</scope>
    <source>
        <strain evidence="3 4">JCM 13891</strain>
    </source>
</reference>
<evidence type="ECO:0000313" key="3">
    <source>
        <dbReference type="EMBL" id="ELZ19145.1"/>
    </source>
</evidence>
<dbReference type="STRING" id="1227488.C477_09094"/>
<name>M0C7E5_9EURY</name>
<dbReference type="RefSeq" id="WP_008894125.1">
    <property type="nucleotide sequence ID" value="NZ_AOIS01000031.1"/>
</dbReference>
<keyword evidence="4" id="KW-1185">Reference proteome</keyword>
<dbReference type="PANTHER" id="PTHR46401:SF2">
    <property type="entry name" value="GLYCOSYLTRANSFERASE WBBK-RELATED"/>
    <property type="match status" value="1"/>
</dbReference>
<comment type="caution">
    <text evidence="3">The sequence shown here is derived from an EMBL/GenBank/DDBJ whole genome shotgun (WGS) entry which is preliminary data.</text>
</comment>
<evidence type="ECO:0000259" key="2">
    <source>
        <dbReference type="Pfam" id="PF00534"/>
    </source>
</evidence>
<organism evidence="3 4">
    <name type="scientific">Haloterrigena salina JCM 13891</name>
    <dbReference type="NCBI Taxonomy" id="1227488"/>
    <lineage>
        <taxon>Archaea</taxon>
        <taxon>Methanobacteriati</taxon>
        <taxon>Methanobacteriota</taxon>
        <taxon>Stenosarchaea group</taxon>
        <taxon>Halobacteria</taxon>
        <taxon>Halobacteriales</taxon>
        <taxon>Natrialbaceae</taxon>
        <taxon>Haloterrigena</taxon>
    </lineage>
</organism>
<dbReference type="PATRIC" id="fig|1227488.3.peg.1794"/>
<gene>
    <name evidence="3" type="ORF">C477_09094</name>
</gene>
<dbReference type="eggNOG" id="arCOG01403">
    <property type="taxonomic scope" value="Archaea"/>
</dbReference>
<accession>M0C7E5</accession>
<dbReference type="SUPFAM" id="SSF53756">
    <property type="entry name" value="UDP-Glycosyltransferase/glycogen phosphorylase"/>
    <property type="match status" value="1"/>
</dbReference>
<feature type="domain" description="Glycosyl transferase family 1" evidence="2">
    <location>
        <begin position="209"/>
        <end position="361"/>
    </location>
</feature>
<proteinExistence type="predicted"/>
<sequence>MVSETDPQYGLADDLRHLKIAVVTDPIWSKNGGIDVIANITKFLDAPLYTLRQTESPKPLEDVDVRSFGSRESWLQRQIRRRGLNRLFYLHQMLAYQDWNPPREFDVIVTTGPLSQQVIQHPEQARIHFFNSPARWLWDLTHDLWNDRFGPIRWFMRAFANHIRNTDVSSIRRFDRIVGNSDLVAGRIDAYYGEDATVAYCPVDTYQYRAEESEDYYVMVNRLVPEKRVKLVIEAFNDLGLPLKIAGDTRPTTQDYAEACRELANDNIEFLGWVEGEGKVDLLAQSRGLIFAGKHEDFGMPPVEAMASGKPVVGVDEGFTKYQVDPGETGVLFKPDVSDLVAAVERTTDAEWDEAQIQAAARTYDVRNTRVTWQEVLRELDTKQPK</sequence>
<dbReference type="OrthoDB" id="132546at2157"/>
<evidence type="ECO:0000256" key="1">
    <source>
        <dbReference type="ARBA" id="ARBA00022679"/>
    </source>
</evidence>
<keyword evidence="1 3" id="KW-0808">Transferase</keyword>
<dbReference type="InterPro" id="IPR001296">
    <property type="entry name" value="Glyco_trans_1"/>
</dbReference>
<dbReference type="EMBL" id="AOIS01000031">
    <property type="protein sequence ID" value="ELZ19145.1"/>
    <property type="molecule type" value="Genomic_DNA"/>
</dbReference>
<dbReference type="Gene3D" id="3.40.50.2000">
    <property type="entry name" value="Glycogen Phosphorylase B"/>
    <property type="match status" value="1"/>
</dbReference>
<dbReference type="GO" id="GO:0016757">
    <property type="term" value="F:glycosyltransferase activity"/>
    <property type="evidence" value="ECO:0007669"/>
    <property type="project" value="InterPro"/>
</dbReference>